<dbReference type="RefSeq" id="WP_230666866.1">
    <property type="nucleotide sequence ID" value="NZ_JAJNAY010000001.1"/>
</dbReference>
<reference evidence="1" key="1">
    <citation type="submission" date="2021-11" db="EMBL/GenBank/DDBJ databases">
        <title>Description of novel Chryseobacterium species.</title>
        <authorList>
            <person name="Saticioglu I.B."/>
            <person name="Ay H."/>
            <person name="Altun S."/>
            <person name="Duman M."/>
        </authorList>
    </citation>
    <scope>NUCLEOTIDE SEQUENCE</scope>
    <source>
        <strain evidence="1">C-17</strain>
    </source>
</reference>
<dbReference type="AlphaFoldDB" id="A0A9Q3V2U0"/>
<organism evidence="1 2">
    <name type="scientific">Chryseobacterium turcicum</name>
    <dbReference type="NCBI Taxonomy" id="2898076"/>
    <lineage>
        <taxon>Bacteria</taxon>
        <taxon>Pseudomonadati</taxon>
        <taxon>Bacteroidota</taxon>
        <taxon>Flavobacteriia</taxon>
        <taxon>Flavobacteriales</taxon>
        <taxon>Weeksellaceae</taxon>
        <taxon>Chryseobacterium group</taxon>
        <taxon>Chryseobacterium</taxon>
    </lineage>
</organism>
<name>A0A9Q3V2U0_9FLAO</name>
<keyword evidence="2" id="KW-1185">Reference proteome</keyword>
<evidence type="ECO:0000313" key="1">
    <source>
        <dbReference type="EMBL" id="MCD1115645.1"/>
    </source>
</evidence>
<evidence type="ECO:0000313" key="2">
    <source>
        <dbReference type="Proteomes" id="UP001108025"/>
    </source>
</evidence>
<comment type="caution">
    <text evidence="1">The sequence shown here is derived from an EMBL/GenBank/DDBJ whole genome shotgun (WGS) entry which is preliminary data.</text>
</comment>
<dbReference type="Proteomes" id="UP001108025">
    <property type="component" value="Unassembled WGS sequence"/>
</dbReference>
<accession>A0A9Q3V2U0</accession>
<gene>
    <name evidence="1" type="ORF">LO744_01980</name>
</gene>
<sequence length="60" mass="7246">MNEIFGNSFEKNMEKNAFKLFLFLSLIRIKRLALYKIQCLVDDYMEEEVHQSIKRKMENG</sequence>
<dbReference type="EMBL" id="JAJNAY010000001">
    <property type="protein sequence ID" value="MCD1115645.1"/>
    <property type="molecule type" value="Genomic_DNA"/>
</dbReference>
<proteinExistence type="predicted"/>
<protein>
    <submittedName>
        <fullName evidence="1">Uncharacterized protein</fullName>
    </submittedName>
</protein>